<dbReference type="AlphaFoldDB" id="D3AV11"/>
<dbReference type="HOGENOM" id="CLU_2947139_0_0_9"/>
<name>D3AV11_9FIRM</name>
<dbReference type="RefSeq" id="WP_006777903.1">
    <property type="nucleotide sequence ID" value="NZ_GG668206.1"/>
</dbReference>
<organism evidence="1 2">
    <name type="scientific">Hungatella hathewayi DSM 13479</name>
    <dbReference type="NCBI Taxonomy" id="566550"/>
    <lineage>
        <taxon>Bacteria</taxon>
        <taxon>Bacillati</taxon>
        <taxon>Bacillota</taxon>
        <taxon>Clostridia</taxon>
        <taxon>Lachnospirales</taxon>
        <taxon>Lachnospiraceae</taxon>
        <taxon>Hungatella</taxon>
    </lineage>
</organism>
<proteinExistence type="predicted"/>
<reference evidence="1 2" key="1">
    <citation type="submission" date="2010-01" db="EMBL/GenBank/DDBJ databases">
        <authorList>
            <person name="Weinstock G."/>
            <person name="Sodergren E."/>
            <person name="Clifton S."/>
            <person name="Fulton L."/>
            <person name="Fulton B."/>
            <person name="Courtney L."/>
            <person name="Fronick C."/>
            <person name="Harrison M."/>
            <person name="Strong C."/>
            <person name="Farmer C."/>
            <person name="Delahaunty K."/>
            <person name="Markovic C."/>
            <person name="Hall O."/>
            <person name="Minx P."/>
            <person name="Tomlinson C."/>
            <person name="Mitreva M."/>
            <person name="Nelson J."/>
            <person name="Hou S."/>
            <person name="Wollam A."/>
            <person name="Pepin K.H."/>
            <person name="Johnson M."/>
            <person name="Bhonagiri V."/>
            <person name="Nash W.E."/>
            <person name="Warren W."/>
            <person name="Chinwalla A."/>
            <person name="Mardis E.R."/>
            <person name="Wilson R.K."/>
        </authorList>
    </citation>
    <scope>NUCLEOTIDE SEQUENCE [LARGE SCALE GENOMIC DNA]</scope>
    <source>
        <strain evidence="1 2">DSM 13479</strain>
    </source>
</reference>
<gene>
    <name evidence="1" type="ORF">CLOSTHATH_07482</name>
</gene>
<feature type="non-terminal residue" evidence="1">
    <location>
        <position position="1"/>
    </location>
</feature>
<dbReference type="Proteomes" id="UP000004968">
    <property type="component" value="Unassembled WGS sequence"/>
</dbReference>
<protein>
    <submittedName>
        <fullName evidence="1">Uncharacterized protein</fullName>
    </submittedName>
</protein>
<dbReference type="EMBL" id="ACIO01001180">
    <property type="protein sequence ID" value="EFC94346.1"/>
    <property type="molecule type" value="Genomic_DNA"/>
</dbReference>
<accession>D3AV11</accession>
<comment type="caution">
    <text evidence="1">The sequence shown here is derived from an EMBL/GenBank/DDBJ whole genome shotgun (WGS) entry which is preliminary data.</text>
</comment>
<sequence>QQNVSVSAPFTPVVNIDIHGNVDPGTAASLKDEIKQTMRELYQEFKNEDAMNMAIQQGNA</sequence>
<evidence type="ECO:0000313" key="2">
    <source>
        <dbReference type="Proteomes" id="UP000004968"/>
    </source>
</evidence>
<evidence type="ECO:0000313" key="1">
    <source>
        <dbReference type="EMBL" id="EFC94346.1"/>
    </source>
</evidence>